<keyword evidence="3" id="KW-1185">Reference proteome</keyword>
<name>A0ABW4LT05_9BACI</name>
<comment type="caution">
    <text evidence="2">The sequence shown here is derived from an EMBL/GenBank/DDBJ whole genome shotgun (WGS) entry which is preliminary data.</text>
</comment>
<gene>
    <name evidence="2" type="ORF">ACFSCX_11785</name>
</gene>
<sequence length="132" mass="15468">MSGKIVKVISEEYVAKYVELNEQAKRIKEEMDKIKQVFHTYFDELCGMNEKGEFNIGDYFLQRQIRITNAFDEERLVEKLEALKLGDCIEYVKKPNEQKLEAAIQLGLISEEDIKEYRLSKRTQAISVKKAK</sequence>
<protein>
    <submittedName>
        <fullName evidence="2">Uncharacterized protein</fullName>
    </submittedName>
</protein>
<reference evidence="3" key="1">
    <citation type="journal article" date="2019" name="Int. J. Syst. Evol. Microbiol.">
        <title>The Global Catalogue of Microorganisms (GCM) 10K type strain sequencing project: providing services to taxonomists for standard genome sequencing and annotation.</title>
        <authorList>
            <consortium name="The Broad Institute Genomics Platform"/>
            <consortium name="The Broad Institute Genome Sequencing Center for Infectious Disease"/>
            <person name="Wu L."/>
            <person name="Ma J."/>
        </authorList>
    </citation>
    <scope>NUCLEOTIDE SEQUENCE [LARGE SCALE GENOMIC DNA]</scope>
    <source>
        <strain evidence="3">CCUG 49339</strain>
    </source>
</reference>
<evidence type="ECO:0000313" key="2">
    <source>
        <dbReference type="EMBL" id="MFD1737233.1"/>
    </source>
</evidence>
<keyword evidence="1" id="KW-0175">Coiled coil</keyword>
<organism evidence="2 3">
    <name type="scientific">Bacillus salitolerans</name>
    <dbReference type="NCBI Taxonomy" id="1437434"/>
    <lineage>
        <taxon>Bacteria</taxon>
        <taxon>Bacillati</taxon>
        <taxon>Bacillota</taxon>
        <taxon>Bacilli</taxon>
        <taxon>Bacillales</taxon>
        <taxon>Bacillaceae</taxon>
        <taxon>Bacillus</taxon>
    </lineage>
</organism>
<dbReference type="EMBL" id="JBHUEM010000020">
    <property type="protein sequence ID" value="MFD1737233.1"/>
    <property type="molecule type" value="Genomic_DNA"/>
</dbReference>
<accession>A0ABW4LT05</accession>
<dbReference type="RefSeq" id="WP_377928436.1">
    <property type="nucleotide sequence ID" value="NZ_JBHUEM010000020.1"/>
</dbReference>
<proteinExistence type="predicted"/>
<evidence type="ECO:0000313" key="3">
    <source>
        <dbReference type="Proteomes" id="UP001597214"/>
    </source>
</evidence>
<dbReference type="Proteomes" id="UP001597214">
    <property type="component" value="Unassembled WGS sequence"/>
</dbReference>
<evidence type="ECO:0000256" key="1">
    <source>
        <dbReference type="SAM" id="Coils"/>
    </source>
</evidence>
<feature type="coiled-coil region" evidence="1">
    <location>
        <begin position="10"/>
        <end position="37"/>
    </location>
</feature>